<name>A0A3M7T7Q6_BRAPC</name>
<proteinExistence type="predicted"/>
<dbReference type="InterPro" id="IPR036691">
    <property type="entry name" value="Endo/exonu/phosph_ase_sf"/>
</dbReference>
<dbReference type="AlphaFoldDB" id="A0A3M7T7Q6"/>
<evidence type="ECO:0000313" key="2">
    <source>
        <dbReference type="Proteomes" id="UP000276133"/>
    </source>
</evidence>
<organism evidence="1 2">
    <name type="scientific">Brachionus plicatilis</name>
    <name type="common">Marine rotifer</name>
    <name type="synonym">Brachionus muelleri</name>
    <dbReference type="NCBI Taxonomy" id="10195"/>
    <lineage>
        <taxon>Eukaryota</taxon>
        <taxon>Metazoa</taxon>
        <taxon>Spiralia</taxon>
        <taxon>Gnathifera</taxon>
        <taxon>Rotifera</taxon>
        <taxon>Eurotatoria</taxon>
        <taxon>Monogononta</taxon>
        <taxon>Pseudotrocha</taxon>
        <taxon>Ploima</taxon>
        <taxon>Brachionidae</taxon>
        <taxon>Brachionus</taxon>
    </lineage>
</organism>
<comment type="caution">
    <text evidence="1">The sequence shown here is derived from an EMBL/GenBank/DDBJ whole genome shotgun (WGS) entry which is preliminary data.</text>
</comment>
<dbReference type="SUPFAM" id="SSF56219">
    <property type="entry name" value="DNase I-like"/>
    <property type="match status" value="1"/>
</dbReference>
<gene>
    <name evidence="1" type="ORF">BpHYR1_031198</name>
</gene>
<keyword evidence="2" id="KW-1185">Reference proteome</keyword>
<reference evidence="1 2" key="1">
    <citation type="journal article" date="2018" name="Sci. Rep.">
        <title>Genomic signatures of local adaptation to the degree of environmental predictability in rotifers.</title>
        <authorList>
            <person name="Franch-Gras L."/>
            <person name="Hahn C."/>
            <person name="Garcia-Roger E.M."/>
            <person name="Carmona M.J."/>
            <person name="Serra M."/>
            <person name="Gomez A."/>
        </authorList>
    </citation>
    <scope>NUCLEOTIDE SEQUENCE [LARGE SCALE GENOMIC DNA]</scope>
    <source>
        <strain evidence="1">HYR1</strain>
    </source>
</reference>
<protein>
    <recommendedName>
        <fullName evidence="3">RNA-directed DNA polymerase from mobile element jockey-like</fullName>
    </recommendedName>
</protein>
<dbReference type="OrthoDB" id="8030376at2759"/>
<dbReference type="Proteomes" id="UP000276133">
    <property type="component" value="Unassembled WGS sequence"/>
</dbReference>
<dbReference type="Gene3D" id="3.60.10.10">
    <property type="entry name" value="Endonuclease/exonuclease/phosphatase"/>
    <property type="match status" value="1"/>
</dbReference>
<evidence type="ECO:0008006" key="3">
    <source>
        <dbReference type="Google" id="ProtNLM"/>
    </source>
</evidence>
<evidence type="ECO:0000313" key="1">
    <source>
        <dbReference type="EMBL" id="RNA44103.1"/>
    </source>
</evidence>
<dbReference type="EMBL" id="REGN01000153">
    <property type="protein sequence ID" value="RNA44103.1"/>
    <property type="molecule type" value="Genomic_DNA"/>
</dbReference>
<sequence>MHHLYIKPFRLRTGFPPLDNLYNPPNIELPFELFLEISRKCGKFIIGGDLNAKTKSLGCLRENENALILEKIINWLNLSTEYYEVLDIFLIPYSLSDRVHDFKVLIDDYMLTNWGLYQDQLKSSSQHNKRGKMRKLFQKSRCPSIKVSFNKLTSELRLGLKKFWNQNWLDFMNKIGKNPLSNTDKEKIIGDLLATTFSPHLDFVGSDDNCEVYKQ</sequence>
<accession>A0A3M7T7Q6</accession>